<keyword evidence="1" id="KW-0472">Membrane</keyword>
<feature type="transmembrane region" description="Helical" evidence="1">
    <location>
        <begin position="267"/>
        <end position="288"/>
    </location>
</feature>
<accession>A0A8J8GMQ7</accession>
<feature type="transmembrane region" description="Helical" evidence="1">
    <location>
        <begin position="80"/>
        <end position="99"/>
    </location>
</feature>
<dbReference type="AlphaFoldDB" id="A0A8J8GMQ7"/>
<proteinExistence type="predicted"/>
<comment type="caution">
    <text evidence="2">The sequence shown here is derived from an EMBL/GenBank/DDBJ whole genome shotgun (WGS) entry which is preliminary data.</text>
</comment>
<evidence type="ECO:0000313" key="3">
    <source>
        <dbReference type="Proteomes" id="UP000728647"/>
    </source>
</evidence>
<feature type="transmembrane region" description="Helical" evidence="1">
    <location>
        <begin position="147"/>
        <end position="177"/>
    </location>
</feature>
<feature type="transmembrane region" description="Helical" evidence="1">
    <location>
        <begin position="54"/>
        <end position="74"/>
    </location>
</feature>
<keyword evidence="1" id="KW-1133">Transmembrane helix</keyword>
<feature type="transmembrane region" description="Helical" evidence="1">
    <location>
        <begin position="235"/>
        <end position="261"/>
    </location>
</feature>
<reference evidence="2" key="1">
    <citation type="submission" date="2020-06" db="EMBL/GenBank/DDBJ databases">
        <title>Haloterrigena sp. nov., an extremely halophilic archaeon isolated from a saline sediment.</title>
        <authorList>
            <person name="Liu B.-B."/>
        </authorList>
    </citation>
    <scope>NUCLEOTIDE SEQUENCE</scope>
    <source>
        <strain evidence="2">SYSU A121-1</strain>
    </source>
</reference>
<dbReference type="Proteomes" id="UP000728647">
    <property type="component" value="Unassembled WGS sequence"/>
</dbReference>
<dbReference type="RefSeq" id="WP_174701797.1">
    <property type="nucleotide sequence ID" value="NZ_JABURA010000001.1"/>
</dbReference>
<keyword evidence="1" id="KW-0812">Transmembrane</keyword>
<dbReference type="EMBL" id="JABURA010000001">
    <property type="protein sequence ID" value="NUB91132.1"/>
    <property type="molecule type" value="Genomic_DNA"/>
</dbReference>
<sequence>MELESEHRDDLRRDEKPQQMAENLPDLFTLHEQIVLRDPINISEVFGKEPDQTVAFEVALAALIATAVLTVSISSSLLEAGGTIAALLLLGITLVRKMILDNAFIDTDQMMRKTTGWMQYLIMFSAIYMAVFVAESIVAVVSGDVLLVLAIGLFVSAYALLLLYEFLFGDLFFWVAVKFHNRAVKDRRSYFNHGLLESARFLLQVSPKAFNDEHPAVRKIQYQGVSRQVQGSKEFTMSVVLGVTLGLLVVGALISVPVMYWVTGSTLLYTAILTVLLGLSALPLQGLFQFVLSRYGNASFEEVSGLRDDVLPMLVILAVALVYEVERTGLLFG</sequence>
<feature type="transmembrane region" description="Helical" evidence="1">
    <location>
        <begin position="120"/>
        <end position="141"/>
    </location>
</feature>
<protein>
    <submittedName>
        <fullName evidence="2">Uncharacterized protein</fullName>
    </submittedName>
</protein>
<organism evidence="2 3">
    <name type="scientific">Haloterrigena gelatinilytica</name>
    <dbReference type="NCBI Taxonomy" id="2741724"/>
    <lineage>
        <taxon>Archaea</taxon>
        <taxon>Methanobacteriati</taxon>
        <taxon>Methanobacteriota</taxon>
        <taxon>Stenosarchaea group</taxon>
        <taxon>Halobacteria</taxon>
        <taxon>Halobacteriales</taxon>
        <taxon>Natrialbaceae</taxon>
        <taxon>Haloterrigena</taxon>
    </lineage>
</organism>
<dbReference type="OrthoDB" id="384267at2157"/>
<name>A0A8J8GMQ7_9EURY</name>
<evidence type="ECO:0000256" key="1">
    <source>
        <dbReference type="SAM" id="Phobius"/>
    </source>
</evidence>
<gene>
    <name evidence="2" type="ORF">HT576_08870</name>
</gene>
<evidence type="ECO:0000313" key="2">
    <source>
        <dbReference type="EMBL" id="NUB91132.1"/>
    </source>
</evidence>